<comment type="caution">
    <text evidence="5">The sequence shown here is derived from an EMBL/GenBank/DDBJ whole genome shotgun (WGS) entry which is preliminary data.</text>
</comment>
<dbReference type="CDD" id="cd06464">
    <property type="entry name" value="ACD_sHsps-like"/>
    <property type="match status" value="1"/>
</dbReference>
<name>A0ABP1G2Q9_9CHLO</name>
<dbReference type="InterPro" id="IPR031107">
    <property type="entry name" value="Small_HSP"/>
</dbReference>
<evidence type="ECO:0000313" key="6">
    <source>
        <dbReference type="Proteomes" id="UP001497392"/>
    </source>
</evidence>
<evidence type="ECO:0000256" key="3">
    <source>
        <dbReference type="RuleBase" id="RU003616"/>
    </source>
</evidence>
<dbReference type="EMBL" id="CAXHTA020000011">
    <property type="protein sequence ID" value="CAL5224827.1"/>
    <property type="molecule type" value="Genomic_DNA"/>
</dbReference>
<dbReference type="Gene3D" id="2.60.40.790">
    <property type="match status" value="1"/>
</dbReference>
<dbReference type="SUPFAM" id="SSF49764">
    <property type="entry name" value="HSP20-like chaperones"/>
    <property type="match status" value="1"/>
</dbReference>
<proteinExistence type="inferred from homology"/>
<evidence type="ECO:0000256" key="1">
    <source>
        <dbReference type="ARBA" id="ARBA00023016"/>
    </source>
</evidence>
<reference evidence="5 6" key="1">
    <citation type="submission" date="2024-06" db="EMBL/GenBank/DDBJ databases">
        <authorList>
            <person name="Kraege A."/>
            <person name="Thomma B."/>
        </authorList>
    </citation>
    <scope>NUCLEOTIDE SEQUENCE [LARGE SCALE GENOMIC DNA]</scope>
</reference>
<organism evidence="5 6">
    <name type="scientific">Coccomyxa viridis</name>
    <dbReference type="NCBI Taxonomy" id="1274662"/>
    <lineage>
        <taxon>Eukaryota</taxon>
        <taxon>Viridiplantae</taxon>
        <taxon>Chlorophyta</taxon>
        <taxon>core chlorophytes</taxon>
        <taxon>Trebouxiophyceae</taxon>
        <taxon>Trebouxiophyceae incertae sedis</taxon>
        <taxon>Coccomyxaceae</taxon>
        <taxon>Coccomyxa</taxon>
    </lineage>
</organism>
<keyword evidence="1" id="KW-0346">Stress response</keyword>
<protein>
    <submittedName>
        <fullName evidence="5">G7579 protein</fullName>
    </submittedName>
</protein>
<evidence type="ECO:0000259" key="4">
    <source>
        <dbReference type="PROSITE" id="PS01031"/>
    </source>
</evidence>
<keyword evidence="6" id="KW-1185">Reference proteome</keyword>
<accession>A0ABP1G2Q9</accession>
<dbReference type="Pfam" id="PF00011">
    <property type="entry name" value="HSP20"/>
    <property type="match status" value="1"/>
</dbReference>
<feature type="domain" description="SHSP" evidence="4">
    <location>
        <begin position="33"/>
        <end position="148"/>
    </location>
</feature>
<evidence type="ECO:0000313" key="5">
    <source>
        <dbReference type="EMBL" id="CAL5224827.1"/>
    </source>
</evidence>
<dbReference type="PANTHER" id="PTHR11527">
    <property type="entry name" value="HEAT-SHOCK PROTEIN 20 FAMILY MEMBER"/>
    <property type="match status" value="1"/>
</dbReference>
<dbReference type="InterPro" id="IPR002068">
    <property type="entry name" value="A-crystallin/Hsp20_dom"/>
</dbReference>
<comment type="similarity">
    <text evidence="2 3">Belongs to the small heat shock protein (HSP20) family.</text>
</comment>
<gene>
    <name evidence="5" type="primary">g7579</name>
    <name evidence="5" type="ORF">VP750_LOCUS6486</name>
</gene>
<sequence>MAMALTHGGFDDDFFSGFPLSALMHGNMRGSDGSAANRGIPLDVKETKNAFEVKADLPGVEKKDIKVNVDGDVLTISHERADKKEDKKEENGVKYHRVERSSAFVQRRVRLPESADMSKIKAAYNNGTLTLDIPKAEEKTRTHQINVE</sequence>
<dbReference type="InterPro" id="IPR008978">
    <property type="entry name" value="HSP20-like_chaperone"/>
</dbReference>
<dbReference type="PROSITE" id="PS01031">
    <property type="entry name" value="SHSP"/>
    <property type="match status" value="1"/>
</dbReference>
<dbReference type="Proteomes" id="UP001497392">
    <property type="component" value="Unassembled WGS sequence"/>
</dbReference>
<evidence type="ECO:0000256" key="2">
    <source>
        <dbReference type="PROSITE-ProRule" id="PRU00285"/>
    </source>
</evidence>